<comment type="caution">
    <text evidence="12">The sequence shown here is derived from an EMBL/GenBank/DDBJ whole genome shotgun (WGS) entry which is preliminary data.</text>
</comment>
<dbReference type="SUPFAM" id="SSF57667">
    <property type="entry name" value="beta-beta-alpha zinc fingers"/>
    <property type="match status" value="1"/>
</dbReference>
<evidence type="ECO:0000256" key="8">
    <source>
        <dbReference type="ARBA" id="ARBA00038089"/>
    </source>
</evidence>
<evidence type="ECO:0000256" key="10">
    <source>
        <dbReference type="SAM" id="MobiDB-lite"/>
    </source>
</evidence>
<comment type="similarity">
    <text evidence="8">Belongs to the pacC/RIM101 family.</text>
</comment>
<proteinExistence type="inferred from homology"/>
<reference evidence="13" key="2">
    <citation type="journal article" date="2018" name="BMC Genomics">
        <title>Genomic insights into host adaptation between the wheat stripe rust pathogen (Puccinia striiformis f. sp. tritici) and the barley stripe rust pathogen (Puccinia striiformis f. sp. hordei).</title>
        <authorList>
            <person name="Xia C."/>
            <person name="Wang M."/>
            <person name="Yin C."/>
            <person name="Cornejo O.E."/>
            <person name="Hulbert S.H."/>
            <person name="Chen X."/>
        </authorList>
    </citation>
    <scope>NUCLEOTIDE SEQUENCE [LARGE SCALE GENOMIC DNA]</scope>
    <source>
        <strain evidence="13">93TX-2</strain>
    </source>
</reference>
<evidence type="ECO:0000256" key="7">
    <source>
        <dbReference type="ARBA" id="ARBA00023242"/>
    </source>
</evidence>
<dbReference type="PROSITE" id="PS00028">
    <property type="entry name" value="ZINC_FINGER_C2H2_1"/>
    <property type="match status" value="1"/>
</dbReference>
<comment type="subcellular location">
    <subcellularLocation>
        <location evidence="1">Nucleus</location>
    </subcellularLocation>
</comment>
<evidence type="ECO:0000313" key="12">
    <source>
        <dbReference type="EMBL" id="POW10361.1"/>
    </source>
</evidence>
<evidence type="ECO:0000256" key="4">
    <source>
        <dbReference type="ARBA" id="ARBA00022737"/>
    </source>
</evidence>
<evidence type="ECO:0000256" key="9">
    <source>
        <dbReference type="PROSITE-ProRule" id="PRU00042"/>
    </source>
</evidence>
<reference evidence="13" key="3">
    <citation type="journal article" date="2018" name="Mol. Plant Microbe Interact.">
        <title>Genome sequence resources for the wheat stripe rust pathogen (Puccinia striiformis f. sp. tritici) and the barley stripe rust pathogen (Puccinia striiformis f. sp. hordei).</title>
        <authorList>
            <person name="Xia C."/>
            <person name="Wang M."/>
            <person name="Yin C."/>
            <person name="Cornejo O.E."/>
            <person name="Hulbert S.H."/>
            <person name="Chen X."/>
        </authorList>
    </citation>
    <scope>NUCLEOTIDE SEQUENCE [LARGE SCALE GENOMIC DNA]</scope>
    <source>
        <strain evidence="13">93TX-2</strain>
    </source>
</reference>
<keyword evidence="13" id="KW-1185">Reference proteome</keyword>
<keyword evidence="4" id="KW-0677">Repeat</keyword>
<dbReference type="InterPro" id="IPR050806">
    <property type="entry name" value="pacC/RIM101"/>
</dbReference>
<dbReference type="Proteomes" id="UP000238274">
    <property type="component" value="Unassembled WGS sequence"/>
</dbReference>
<evidence type="ECO:0000259" key="11">
    <source>
        <dbReference type="PROSITE" id="PS50157"/>
    </source>
</evidence>
<dbReference type="InterPro" id="IPR013087">
    <property type="entry name" value="Znf_C2H2_type"/>
</dbReference>
<evidence type="ECO:0000256" key="3">
    <source>
        <dbReference type="ARBA" id="ARBA00022723"/>
    </source>
</evidence>
<dbReference type="InterPro" id="IPR036236">
    <property type="entry name" value="Znf_C2H2_sf"/>
</dbReference>
<evidence type="ECO:0000256" key="2">
    <source>
        <dbReference type="ARBA" id="ARBA00022491"/>
    </source>
</evidence>
<evidence type="ECO:0000256" key="5">
    <source>
        <dbReference type="ARBA" id="ARBA00022771"/>
    </source>
</evidence>
<reference evidence="12 13" key="1">
    <citation type="submission" date="2017-12" db="EMBL/GenBank/DDBJ databases">
        <title>Gene loss provides genomic basis for host adaptation in cereal stripe rust fungi.</title>
        <authorList>
            <person name="Xia C."/>
        </authorList>
    </citation>
    <scope>NUCLEOTIDE SEQUENCE [LARGE SCALE GENOMIC DNA]</scope>
    <source>
        <strain evidence="12 13">93TX-2</strain>
    </source>
</reference>
<dbReference type="Gene3D" id="3.30.160.60">
    <property type="entry name" value="Classic Zinc Finger"/>
    <property type="match status" value="2"/>
</dbReference>
<feature type="region of interest" description="Disordered" evidence="10">
    <location>
        <begin position="127"/>
        <end position="198"/>
    </location>
</feature>
<dbReference type="PANTHER" id="PTHR47257:SF1">
    <property type="entry name" value="PH-RESPONSE TRANSCRIPTION FACTOR PACC_RIM101"/>
    <property type="match status" value="1"/>
</dbReference>
<dbReference type="AlphaFoldDB" id="A0A2S4VLE9"/>
<gene>
    <name evidence="12" type="ORF">PSHT_08773</name>
</gene>
<dbReference type="SMART" id="SM00355">
    <property type="entry name" value="ZnF_C2H2"/>
    <property type="match status" value="3"/>
</dbReference>
<dbReference type="GO" id="GO:0008270">
    <property type="term" value="F:zinc ion binding"/>
    <property type="evidence" value="ECO:0007669"/>
    <property type="project" value="UniProtKB-KW"/>
</dbReference>
<protein>
    <recommendedName>
        <fullName evidence="11">C2H2-type domain-containing protein</fullName>
    </recommendedName>
</protein>
<organism evidence="12 13">
    <name type="scientific">Puccinia striiformis</name>
    <dbReference type="NCBI Taxonomy" id="27350"/>
    <lineage>
        <taxon>Eukaryota</taxon>
        <taxon>Fungi</taxon>
        <taxon>Dikarya</taxon>
        <taxon>Basidiomycota</taxon>
        <taxon>Pucciniomycotina</taxon>
        <taxon>Pucciniomycetes</taxon>
        <taxon>Pucciniales</taxon>
        <taxon>Pucciniaceae</taxon>
        <taxon>Puccinia</taxon>
    </lineage>
</organism>
<evidence type="ECO:0000256" key="1">
    <source>
        <dbReference type="ARBA" id="ARBA00004123"/>
    </source>
</evidence>
<dbReference type="PANTHER" id="PTHR47257">
    <property type="entry name" value="PH-RESPONSE TRANSCRIPTION FACTOR PACC/RIM101"/>
    <property type="match status" value="1"/>
</dbReference>
<dbReference type="VEuPathDB" id="FungiDB:PSTT_13035"/>
<dbReference type="GO" id="GO:0005634">
    <property type="term" value="C:nucleus"/>
    <property type="evidence" value="ECO:0007669"/>
    <property type="project" value="UniProtKB-SubCell"/>
</dbReference>
<keyword evidence="2" id="KW-0678">Repressor</keyword>
<feature type="domain" description="C2H2-type" evidence="11">
    <location>
        <begin position="3"/>
        <end position="35"/>
    </location>
</feature>
<sequence>MALVCKWDNPRCRESFPTAEELFNHLCDLHVGRKRHGNLSLNCNWEACDHKAAKRDHMTSHMMVHCPLQTNVCGICSKTFKRSYDLRKHEVTHTAAHHQAHGRSRATIYKEVDISFTRGPIDQRSAAVNHSRVYSCPRDQSADPQPSSSKTLAPAKAAASARRGTSVPGSTRNKPYLRPDSSFAGETPNRFDSPDGFRPVSDTLVAPFRDHPVQFMMEGTQQYPSPVGIKADWPAPQKTGIDVQSNPTRPVDYSGLFASDHSLGVLETSAQECEELYASTTSSFNPYQSFGSTHPSSSYPLQPSLSTSVTDIQFMNFGDSSSDLHQEQSNYQYATNFSPALLVNNNNLYQPLDTSLLLPHSNTSWQYPEPATDIHDPSVLSTPFNYAHHHQPPSHTHDTDLIGFNGIFNPIDSSTDHDNNTTINNSQYFNLPVDINFHEFDYHTSSSFAT</sequence>
<evidence type="ECO:0000256" key="6">
    <source>
        <dbReference type="ARBA" id="ARBA00022833"/>
    </source>
</evidence>
<dbReference type="VEuPathDB" id="FungiDB:PSHT_08773"/>
<accession>A0A2S4VLE9</accession>
<dbReference type="EMBL" id="PKSM01000119">
    <property type="protein sequence ID" value="POW10361.1"/>
    <property type="molecule type" value="Genomic_DNA"/>
</dbReference>
<feature type="compositionally biased region" description="Low complexity" evidence="10">
    <location>
        <begin position="146"/>
        <end position="166"/>
    </location>
</feature>
<keyword evidence="7" id="KW-0539">Nucleus</keyword>
<dbReference type="OrthoDB" id="6155966at2759"/>
<keyword evidence="3" id="KW-0479">Metal-binding</keyword>
<evidence type="ECO:0000313" key="13">
    <source>
        <dbReference type="Proteomes" id="UP000238274"/>
    </source>
</evidence>
<dbReference type="GO" id="GO:0045944">
    <property type="term" value="P:positive regulation of transcription by RNA polymerase II"/>
    <property type="evidence" value="ECO:0007669"/>
    <property type="project" value="TreeGrafter"/>
</dbReference>
<name>A0A2S4VLE9_9BASI</name>
<keyword evidence="6" id="KW-0862">Zinc</keyword>
<feature type="domain" description="C2H2-type" evidence="11">
    <location>
        <begin position="71"/>
        <end position="98"/>
    </location>
</feature>
<keyword evidence="5 9" id="KW-0863">Zinc-finger</keyword>
<dbReference type="PROSITE" id="PS50157">
    <property type="entry name" value="ZINC_FINGER_C2H2_2"/>
    <property type="match status" value="2"/>
</dbReference>